<dbReference type="OrthoDB" id="5458135at2"/>
<dbReference type="InterPro" id="IPR050556">
    <property type="entry name" value="Type_II_TA_system_RNase"/>
</dbReference>
<evidence type="ECO:0000313" key="11">
    <source>
        <dbReference type="Proteomes" id="UP000254764"/>
    </source>
</evidence>
<feature type="binding site" evidence="8">
    <location>
        <position position="5"/>
    </location>
    <ligand>
        <name>Mg(2+)</name>
        <dbReference type="ChEBI" id="CHEBI:18420"/>
    </ligand>
</feature>
<comment type="similarity">
    <text evidence="7 8">Belongs to the PINc/VapC protein family.</text>
</comment>
<evidence type="ECO:0000256" key="8">
    <source>
        <dbReference type="HAMAP-Rule" id="MF_00265"/>
    </source>
</evidence>
<dbReference type="GO" id="GO:0000287">
    <property type="term" value="F:magnesium ion binding"/>
    <property type="evidence" value="ECO:0007669"/>
    <property type="project" value="UniProtKB-UniRule"/>
</dbReference>
<keyword evidence="11" id="KW-1185">Reference proteome</keyword>
<keyword evidence="6 8" id="KW-0460">Magnesium</keyword>
<dbReference type="EMBL" id="UEYP01000020">
    <property type="protein sequence ID" value="SSC66015.1"/>
    <property type="molecule type" value="Genomic_DNA"/>
</dbReference>
<comment type="cofactor">
    <cofactor evidence="1 8">
        <name>Mg(2+)</name>
        <dbReference type="ChEBI" id="CHEBI:18420"/>
    </cofactor>
</comment>
<evidence type="ECO:0000256" key="5">
    <source>
        <dbReference type="ARBA" id="ARBA00022801"/>
    </source>
</evidence>
<dbReference type="HAMAP" id="MF_00265">
    <property type="entry name" value="VapC_Nob1"/>
    <property type="match status" value="1"/>
</dbReference>
<evidence type="ECO:0000256" key="4">
    <source>
        <dbReference type="ARBA" id="ARBA00022723"/>
    </source>
</evidence>
<dbReference type="InterPro" id="IPR029060">
    <property type="entry name" value="PIN-like_dom_sf"/>
</dbReference>
<sequence>MIVLDTNVLSELLAPNPFPAVVAWLAAQPAAAVFTTTVTEAEILYGLALLPDARRRQALEAAVRPIFAEDLAGRVLAFDRDAAHSYAVIAAHRRKIGRPISQFDAQIAAIAVSRGASIATRNVADFADTGAVIVNPWDFRGLD</sequence>
<evidence type="ECO:0000256" key="3">
    <source>
        <dbReference type="ARBA" id="ARBA00022722"/>
    </source>
</evidence>
<evidence type="ECO:0000256" key="6">
    <source>
        <dbReference type="ARBA" id="ARBA00022842"/>
    </source>
</evidence>
<dbReference type="PANTHER" id="PTHR33653">
    <property type="entry name" value="RIBONUCLEASE VAPC2"/>
    <property type="match status" value="1"/>
</dbReference>
<keyword evidence="2 8" id="KW-1277">Toxin-antitoxin system</keyword>
<dbReference type="EC" id="3.1.-.-" evidence="8"/>
<dbReference type="PANTHER" id="PTHR33653:SF1">
    <property type="entry name" value="RIBONUCLEASE VAPC2"/>
    <property type="match status" value="1"/>
</dbReference>
<dbReference type="CDD" id="cd18731">
    <property type="entry name" value="PIN_NgFitB-like"/>
    <property type="match status" value="1"/>
</dbReference>
<dbReference type="SUPFAM" id="SSF88723">
    <property type="entry name" value="PIN domain-like"/>
    <property type="match status" value="1"/>
</dbReference>
<accession>A0A376AE01</accession>
<feature type="binding site" evidence="8">
    <location>
        <position position="104"/>
    </location>
    <ligand>
        <name>Mg(2+)</name>
        <dbReference type="ChEBI" id="CHEBI:18420"/>
    </ligand>
</feature>
<proteinExistence type="inferred from homology"/>
<name>A0A376AE01_9HYPH</name>
<dbReference type="Gene3D" id="3.40.50.1010">
    <property type="entry name" value="5'-nuclease"/>
    <property type="match status" value="1"/>
</dbReference>
<evidence type="ECO:0000259" key="9">
    <source>
        <dbReference type="Pfam" id="PF01850"/>
    </source>
</evidence>
<keyword evidence="8" id="KW-0800">Toxin</keyword>
<dbReference type="GO" id="GO:0090729">
    <property type="term" value="F:toxin activity"/>
    <property type="evidence" value="ECO:0007669"/>
    <property type="project" value="UniProtKB-KW"/>
</dbReference>
<dbReference type="Proteomes" id="UP000254764">
    <property type="component" value="Unassembled WGS sequence"/>
</dbReference>
<dbReference type="InterPro" id="IPR022907">
    <property type="entry name" value="VapC_family"/>
</dbReference>
<feature type="domain" description="PIN" evidence="9">
    <location>
        <begin position="2"/>
        <end position="128"/>
    </location>
</feature>
<dbReference type="InterPro" id="IPR002716">
    <property type="entry name" value="PIN_dom"/>
</dbReference>
<dbReference type="STRING" id="1336235.GCA_000518785_04698"/>
<dbReference type="GO" id="GO:0016787">
    <property type="term" value="F:hydrolase activity"/>
    <property type="evidence" value="ECO:0007669"/>
    <property type="project" value="UniProtKB-KW"/>
</dbReference>
<organism evidence="10 11">
    <name type="scientific">Ciceribacter selenitireducens ATCC BAA-1503</name>
    <dbReference type="NCBI Taxonomy" id="1336235"/>
    <lineage>
        <taxon>Bacteria</taxon>
        <taxon>Pseudomonadati</taxon>
        <taxon>Pseudomonadota</taxon>
        <taxon>Alphaproteobacteria</taxon>
        <taxon>Hyphomicrobiales</taxon>
        <taxon>Rhizobiaceae</taxon>
        <taxon>Ciceribacter</taxon>
    </lineage>
</organism>
<keyword evidence="4 8" id="KW-0479">Metal-binding</keyword>
<dbReference type="GO" id="GO:0004540">
    <property type="term" value="F:RNA nuclease activity"/>
    <property type="evidence" value="ECO:0007669"/>
    <property type="project" value="InterPro"/>
</dbReference>
<comment type="function">
    <text evidence="8">Toxic component of a toxin-antitoxin (TA) system. An RNase.</text>
</comment>
<evidence type="ECO:0000313" key="10">
    <source>
        <dbReference type="EMBL" id="SSC66015.1"/>
    </source>
</evidence>
<keyword evidence="3 8" id="KW-0540">Nuclease</keyword>
<evidence type="ECO:0000256" key="1">
    <source>
        <dbReference type="ARBA" id="ARBA00001946"/>
    </source>
</evidence>
<protein>
    <recommendedName>
        <fullName evidence="8">Ribonuclease VapC</fullName>
        <shortName evidence="8">RNase VapC</shortName>
        <ecNumber evidence="8">3.1.-.-</ecNumber>
    </recommendedName>
    <alternativeName>
        <fullName evidence="8">Toxin VapC</fullName>
    </alternativeName>
</protein>
<dbReference type="RefSeq" id="WP_115672425.1">
    <property type="nucleotide sequence ID" value="NZ_UEYP01000020.1"/>
</dbReference>
<gene>
    <name evidence="8" type="primary">vapC</name>
    <name evidence="10" type="ORF">RHIZ70_1723</name>
</gene>
<evidence type="ECO:0000256" key="7">
    <source>
        <dbReference type="ARBA" id="ARBA00038093"/>
    </source>
</evidence>
<dbReference type="AlphaFoldDB" id="A0A376AE01"/>
<evidence type="ECO:0000256" key="2">
    <source>
        <dbReference type="ARBA" id="ARBA00022649"/>
    </source>
</evidence>
<dbReference type="Pfam" id="PF01850">
    <property type="entry name" value="PIN"/>
    <property type="match status" value="1"/>
</dbReference>
<reference evidence="11" key="1">
    <citation type="submission" date="2018-07" db="EMBL/GenBank/DDBJ databases">
        <authorList>
            <person name="Peiro R."/>
            <person name="Begona"/>
            <person name="Cbmso G."/>
            <person name="Lopez M."/>
            <person name="Gonzalez S."/>
        </authorList>
    </citation>
    <scope>NUCLEOTIDE SEQUENCE [LARGE SCALE GENOMIC DNA]</scope>
</reference>
<keyword evidence="5 8" id="KW-0378">Hydrolase</keyword>